<keyword evidence="2" id="KW-1185">Reference proteome</keyword>
<dbReference type="Proteomes" id="UP000053831">
    <property type="component" value="Unassembled WGS sequence"/>
</dbReference>
<dbReference type="EMBL" id="LGSR01000006">
    <property type="protein sequence ID" value="KOS22321.1"/>
    <property type="molecule type" value="Genomic_DNA"/>
</dbReference>
<dbReference type="AlphaFoldDB" id="A0A0M8N8R1"/>
<evidence type="ECO:0000313" key="2">
    <source>
        <dbReference type="Proteomes" id="UP000053831"/>
    </source>
</evidence>
<gene>
    <name evidence="1" type="ORF">ESCO_001600</name>
</gene>
<organism evidence="1 2">
    <name type="scientific">Escovopsis weberi</name>
    <dbReference type="NCBI Taxonomy" id="150374"/>
    <lineage>
        <taxon>Eukaryota</taxon>
        <taxon>Fungi</taxon>
        <taxon>Dikarya</taxon>
        <taxon>Ascomycota</taxon>
        <taxon>Pezizomycotina</taxon>
        <taxon>Sordariomycetes</taxon>
        <taxon>Hypocreomycetidae</taxon>
        <taxon>Hypocreales</taxon>
        <taxon>Hypocreaceae</taxon>
        <taxon>Escovopsis</taxon>
    </lineage>
</organism>
<name>A0A0M8N8R1_ESCWE</name>
<accession>A0A0M8N8R1</accession>
<protein>
    <submittedName>
        <fullName evidence="1">Uncharacterized protein</fullName>
    </submittedName>
</protein>
<comment type="caution">
    <text evidence="1">The sequence shown here is derived from an EMBL/GenBank/DDBJ whole genome shotgun (WGS) entry which is preliminary data.</text>
</comment>
<evidence type="ECO:0000313" key="1">
    <source>
        <dbReference type="EMBL" id="KOS22321.1"/>
    </source>
</evidence>
<reference evidence="1 2" key="1">
    <citation type="submission" date="2015-07" db="EMBL/GenBank/DDBJ databases">
        <title>The genome of the fungus Escovopsis weberi, a specialized disease agent of ant agriculture.</title>
        <authorList>
            <person name="de Man T.J."/>
            <person name="Stajich J.E."/>
            <person name="Kubicek C.P."/>
            <person name="Chenthamara K."/>
            <person name="Atanasova L."/>
            <person name="Druzhinina I.S."/>
            <person name="Birnbaum S."/>
            <person name="Barribeau S.M."/>
            <person name="Teiling C."/>
            <person name="Suen G."/>
            <person name="Currie C."/>
            <person name="Gerardo N.M."/>
        </authorList>
    </citation>
    <scope>NUCLEOTIDE SEQUENCE [LARGE SCALE GENOMIC DNA]</scope>
</reference>
<proteinExistence type="predicted"/>
<sequence>MNDFIQARKQELVEHVPIGLPDRIAKNIARELLYNVSYKTIDTFKLELRCNSAFEHTYDCDELTSWLGSVRGRDLCRSIAHAVREHQPLERLDLMVSTMVWYHRTKAHTNAVAKAFREAAVGRVPSAEPYFIPTASLRKFDRLVSGRGTLDDAHQVWEGMAIAFDSVFGRKFPRGTIQGVMAKYFFAGRREENREGMSECQAYWRLRQTMDHEKAKISMKSY</sequence>